<keyword evidence="3" id="KW-0132">Cell division</keyword>
<dbReference type="InterPro" id="IPR019987">
    <property type="entry name" value="GTP-bd_ribosome_bio_YsxC"/>
</dbReference>
<keyword evidence="4" id="KW-0479">Metal-binding</keyword>
<dbReference type="PANTHER" id="PTHR11649">
    <property type="entry name" value="MSS1/TRME-RELATED GTP-BINDING PROTEIN"/>
    <property type="match status" value="1"/>
</dbReference>
<dbReference type="GO" id="GO:0000917">
    <property type="term" value="P:division septum assembly"/>
    <property type="evidence" value="ECO:0007669"/>
    <property type="project" value="UniProtKB-KW"/>
</dbReference>
<reference evidence="11" key="1">
    <citation type="submission" date="2018-10" db="EMBL/GenBank/DDBJ databases">
        <authorList>
            <person name="Gruber-Vodicka H."/>
            <person name="Jaeckle O."/>
        </authorList>
    </citation>
    <scope>NUCLEOTIDE SEQUENCE</scope>
</reference>
<keyword evidence="7" id="KW-0342">GTP-binding</keyword>
<name>A0A484HCL7_9ZZZZ</name>
<organism evidence="11">
    <name type="scientific">invertebrate metagenome</name>
    <dbReference type="NCBI Taxonomy" id="1711999"/>
    <lineage>
        <taxon>unclassified sequences</taxon>
        <taxon>metagenomes</taxon>
        <taxon>organismal metagenomes</taxon>
    </lineage>
</organism>
<dbReference type="GO" id="GO:0005525">
    <property type="term" value="F:GTP binding"/>
    <property type="evidence" value="ECO:0007669"/>
    <property type="project" value="UniProtKB-KW"/>
</dbReference>
<dbReference type="PROSITE" id="PS51706">
    <property type="entry name" value="G_ENGB"/>
    <property type="match status" value="1"/>
</dbReference>
<dbReference type="GO" id="GO:0046872">
    <property type="term" value="F:metal ion binding"/>
    <property type="evidence" value="ECO:0007669"/>
    <property type="project" value="UniProtKB-KW"/>
</dbReference>
<keyword evidence="8" id="KW-0717">Septation</keyword>
<proteinExistence type="inferred from homology"/>
<evidence type="ECO:0000259" key="10">
    <source>
        <dbReference type="PROSITE" id="PS51706"/>
    </source>
</evidence>
<dbReference type="InterPro" id="IPR006073">
    <property type="entry name" value="GTP-bd"/>
</dbReference>
<evidence type="ECO:0000256" key="4">
    <source>
        <dbReference type="ARBA" id="ARBA00022723"/>
    </source>
</evidence>
<dbReference type="SUPFAM" id="SSF52540">
    <property type="entry name" value="P-loop containing nucleoside triphosphate hydrolases"/>
    <property type="match status" value="1"/>
</dbReference>
<evidence type="ECO:0000256" key="9">
    <source>
        <dbReference type="ARBA" id="ARBA00023306"/>
    </source>
</evidence>
<evidence type="ECO:0000256" key="1">
    <source>
        <dbReference type="ARBA" id="ARBA00001946"/>
    </source>
</evidence>
<dbReference type="InterPro" id="IPR030393">
    <property type="entry name" value="G_ENGB_dom"/>
</dbReference>
<protein>
    <submittedName>
        <fullName evidence="11">GTP-binding protein EngB</fullName>
    </submittedName>
</protein>
<dbReference type="AlphaFoldDB" id="A0A484HCL7"/>
<comment type="cofactor">
    <cofactor evidence="1">
        <name>Mg(2+)</name>
        <dbReference type="ChEBI" id="CHEBI:18420"/>
    </cofactor>
</comment>
<dbReference type="EMBL" id="LR026963">
    <property type="protein sequence ID" value="VBB69552.1"/>
    <property type="molecule type" value="Genomic_DNA"/>
</dbReference>
<dbReference type="PRINTS" id="PR00326">
    <property type="entry name" value="GTP1OBG"/>
</dbReference>
<dbReference type="Pfam" id="PF01926">
    <property type="entry name" value="MMR_HSR1"/>
    <property type="match status" value="1"/>
</dbReference>
<dbReference type="PANTHER" id="PTHR11649:SF13">
    <property type="entry name" value="ENGB-TYPE G DOMAIN-CONTAINING PROTEIN"/>
    <property type="match status" value="1"/>
</dbReference>
<evidence type="ECO:0000256" key="5">
    <source>
        <dbReference type="ARBA" id="ARBA00022741"/>
    </source>
</evidence>
<dbReference type="HAMAP" id="MF_00321">
    <property type="entry name" value="GTPase_EngB"/>
    <property type="match status" value="1"/>
</dbReference>
<feature type="domain" description="EngB-type G" evidence="10">
    <location>
        <begin position="45"/>
        <end position="221"/>
    </location>
</feature>
<dbReference type="CDD" id="cd01876">
    <property type="entry name" value="YihA_EngB"/>
    <property type="match status" value="1"/>
</dbReference>
<comment type="similarity">
    <text evidence="2">Belongs to the TRAFAC class TrmE-Era-EngA-EngB-Septin-like GTPase superfamily. EngB GTPase family.</text>
</comment>
<evidence type="ECO:0000256" key="8">
    <source>
        <dbReference type="ARBA" id="ARBA00023210"/>
    </source>
</evidence>
<keyword evidence="5" id="KW-0547">Nucleotide-binding</keyword>
<gene>
    <name evidence="11" type="ORF">RIEGSTA812A_PEG_1025</name>
</gene>
<evidence type="ECO:0000256" key="2">
    <source>
        <dbReference type="ARBA" id="ARBA00009638"/>
    </source>
</evidence>
<accession>A0A484HCL7</accession>
<dbReference type="GO" id="GO:0005829">
    <property type="term" value="C:cytosol"/>
    <property type="evidence" value="ECO:0007669"/>
    <property type="project" value="TreeGrafter"/>
</dbReference>
<evidence type="ECO:0000256" key="7">
    <source>
        <dbReference type="ARBA" id="ARBA00023134"/>
    </source>
</evidence>
<sequence length="227" mass="24524">MPGSNADHERGQGASFDLEAGRRLFSAPCTFVTAVPDVSQLPLCSLPEIAFAGRSNVGKSSLINALTNRRTLARTSNQSGCTQHVLFFQLANRLILVDLPGYGYAAKAPKAIVQQWTGLVYDYLCSRPSLRRVLLLIDGRHGIKNNDHAIMCMLDRSAVSYQLILTKADKMGPGEIPPQQVATSAEAARHAAAYPYALITSAAKHIGIPILRATLEGLSLPGRERDT</sequence>
<evidence type="ECO:0000313" key="11">
    <source>
        <dbReference type="EMBL" id="VBB69552.1"/>
    </source>
</evidence>
<dbReference type="Gene3D" id="3.40.50.300">
    <property type="entry name" value="P-loop containing nucleotide triphosphate hydrolases"/>
    <property type="match status" value="1"/>
</dbReference>
<evidence type="ECO:0000256" key="3">
    <source>
        <dbReference type="ARBA" id="ARBA00022618"/>
    </source>
</evidence>
<keyword evidence="9" id="KW-0131">Cell cycle</keyword>
<dbReference type="NCBIfam" id="TIGR03598">
    <property type="entry name" value="GTPase_YsxC"/>
    <property type="match status" value="1"/>
</dbReference>
<dbReference type="InterPro" id="IPR027417">
    <property type="entry name" value="P-loop_NTPase"/>
</dbReference>
<keyword evidence="6" id="KW-0460">Magnesium</keyword>
<evidence type="ECO:0000256" key="6">
    <source>
        <dbReference type="ARBA" id="ARBA00022842"/>
    </source>
</evidence>